<name>A0ABV8LCL3_9NOCA</name>
<comment type="caution">
    <text evidence="1">The sequence shown here is derived from an EMBL/GenBank/DDBJ whole genome shotgun (WGS) entry which is preliminary data.</text>
</comment>
<organism evidence="1 2">
    <name type="scientific">Nocardia rhizosphaerae</name>
    <dbReference type="NCBI Taxonomy" id="1691571"/>
    <lineage>
        <taxon>Bacteria</taxon>
        <taxon>Bacillati</taxon>
        <taxon>Actinomycetota</taxon>
        <taxon>Actinomycetes</taxon>
        <taxon>Mycobacteriales</taxon>
        <taxon>Nocardiaceae</taxon>
        <taxon>Nocardia</taxon>
    </lineage>
</organism>
<dbReference type="Proteomes" id="UP001595767">
    <property type="component" value="Unassembled WGS sequence"/>
</dbReference>
<reference evidence="2" key="1">
    <citation type="journal article" date="2019" name="Int. J. Syst. Evol. Microbiol.">
        <title>The Global Catalogue of Microorganisms (GCM) 10K type strain sequencing project: providing services to taxonomists for standard genome sequencing and annotation.</title>
        <authorList>
            <consortium name="The Broad Institute Genomics Platform"/>
            <consortium name="The Broad Institute Genome Sequencing Center for Infectious Disease"/>
            <person name="Wu L."/>
            <person name="Ma J."/>
        </authorList>
    </citation>
    <scope>NUCLEOTIDE SEQUENCE [LARGE SCALE GENOMIC DNA]</scope>
    <source>
        <strain evidence="2">CGMCC 4.7204</strain>
    </source>
</reference>
<dbReference type="InterPro" id="IPR014985">
    <property type="entry name" value="WbqC"/>
</dbReference>
<sequence>MNAMVVMVAHQPAYLPSRRLLDKISAADVFVLQDDLQFTRRDFQHRNRIAGGRWLTIPVHSGEKTRICDVRPADSRWLDKHDRIIAAHYRTSPNLAAWHAIRTAIGAQGADARLSDIGYACLVAMMAFLDIRTPMIRQSELGLTDIDHRSPSARLVALCRLIGARTYLSGSGGLNYLEQDLFTESGITVRWQNYQVPPGCPELSFLHDLLTVEGLSRSCPDRTLVDRA</sequence>
<gene>
    <name evidence="1" type="ORF">ACFOW8_24455</name>
</gene>
<dbReference type="EMBL" id="JBHSBA010000015">
    <property type="protein sequence ID" value="MFC4128082.1"/>
    <property type="molecule type" value="Genomic_DNA"/>
</dbReference>
<evidence type="ECO:0000313" key="1">
    <source>
        <dbReference type="EMBL" id="MFC4128082.1"/>
    </source>
</evidence>
<protein>
    <submittedName>
        <fullName evidence="1">WbqC family protein</fullName>
    </submittedName>
</protein>
<dbReference type="Pfam" id="PF08889">
    <property type="entry name" value="WbqC"/>
    <property type="match status" value="1"/>
</dbReference>
<proteinExistence type="predicted"/>
<evidence type="ECO:0000313" key="2">
    <source>
        <dbReference type="Proteomes" id="UP001595767"/>
    </source>
</evidence>
<keyword evidence="2" id="KW-1185">Reference proteome</keyword>
<dbReference type="RefSeq" id="WP_378553806.1">
    <property type="nucleotide sequence ID" value="NZ_JBHSBA010000015.1"/>
</dbReference>
<accession>A0ABV8LCL3</accession>